<dbReference type="PANTHER" id="PTHR44328:SF11">
    <property type="entry name" value="GLUTATHIONE S-TRANSFERASE L2, CHLOROPLASTIC"/>
    <property type="match status" value="1"/>
</dbReference>
<sequence length="298" mass="33599">MAIPTPIPTRVFSSGFSTATPDSPFTCITIKFSSTITHFPFGFSPNKLHLRPLLNTTRNFCAMATGVQEVLPPPLTSTSSPPSLFDGAIRLYISYTCPYAQRVWITRNCKGLQDKIQLVPIDLKDRPSWYKDKVYPPNKVPALEHKNEVRGESIDLIKYIDSHFEGPSLSPSSGPAKEFAEELLSYTDTFYKTVVSSFKGDNLTEACTAFDYIETVLSKYDDGPFFLGQFSLVDIAYAPFIERFQLFLMDVKNYDIGFGRPNLAAWLEAMNNIDGYKVTRSNPKELVESYKNRFLANL</sequence>
<proteinExistence type="predicted"/>
<keyword evidence="3" id="KW-1185">Reference proteome</keyword>
<protein>
    <submittedName>
        <fullName evidence="2">Glutathione S-transferase L2, chloroplastic</fullName>
        <ecNumber evidence="2">2.5.1.18</ecNumber>
    </submittedName>
</protein>
<dbReference type="Proteomes" id="UP001341840">
    <property type="component" value="Unassembled WGS sequence"/>
</dbReference>
<dbReference type="PANTHER" id="PTHR44328">
    <property type="entry name" value="GLUTATHIONE S-TRANSFERASE L1"/>
    <property type="match status" value="1"/>
</dbReference>
<dbReference type="EMBL" id="JASCZI010060619">
    <property type="protein sequence ID" value="MED6134658.1"/>
    <property type="molecule type" value="Genomic_DNA"/>
</dbReference>
<organism evidence="2 3">
    <name type="scientific">Stylosanthes scabra</name>
    <dbReference type="NCBI Taxonomy" id="79078"/>
    <lineage>
        <taxon>Eukaryota</taxon>
        <taxon>Viridiplantae</taxon>
        <taxon>Streptophyta</taxon>
        <taxon>Embryophyta</taxon>
        <taxon>Tracheophyta</taxon>
        <taxon>Spermatophyta</taxon>
        <taxon>Magnoliopsida</taxon>
        <taxon>eudicotyledons</taxon>
        <taxon>Gunneridae</taxon>
        <taxon>Pentapetalae</taxon>
        <taxon>rosids</taxon>
        <taxon>fabids</taxon>
        <taxon>Fabales</taxon>
        <taxon>Fabaceae</taxon>
        <taxon>Papilionoideae</taxon>
        <taxon>50 kb inversion clade</taxon>
        <taxon>dalbergioids sensu lato</taxon>
        <taxon>Dalbergieae</taxon>
        <taxon>Pterocarpus clade</taxon>
        <taxon>Stylosanthes</taxon>
    </lineage>
</organism>
<comment type="caution">
    <text evidence="2">The sequence shown here is derived from an EMBL/GenBank/DDBJ whole genome shotgun (WGS) entry which is preliminary data.</text>
</comment>
<name>A0ABU6SF68_9FABA</name>
<dbReference type="Pfam" id="PF13417">
    <property type="entry name" value="GST_N_3"/>
    <property type="match status" value="1"/>
</dbReference>
<dbReference type="Pfam" id="PF13410">
    <property type="entry name" value="GST_C_2"/>
    <property type="match status" value="1"/>
</dbReference>
<dbReference type="Gene3D" id="1.20.1050.10">
    <property type="match status" value="1"/>
</dbReference>
<dbReference type="InterPro" id="IPR036249">
    <property type="entry name" value="Thioredoxin-like_sf"/>
</dbReference>
<accession>A0ABU6SF68</accession>
<reference evidence="2 3" key="1">
    <citation type="journal article" date="2023" name="Plants (Basel)">
        <title>Bridging the Gap: Combining Genomics and Transcriptomics Approaches to Understand Stylosanthes scabra, an Orphan Legume from the Brazilian Caatinga.</title>
        <authorList>
            <person name="Ferreira-Neto J.R.C."/>
            <person name="da Silva M.D."/>
            <person name="Binneck E."/>
            <person name="de Melo N.F."/>
            <person name="da Silva R.H."/>
            <person name="de Melo A.L.T.M."/>
            <person name="Pandolfi V."/>
            <person name="Bustamante F.O."/>
            <person name="Brasileiro-Vidal A.C."/>
            <person name="Benko-Iseppon A.M."/>
        </authorList>
    </citation>
    <scope>NUCLEOTIDE SEQUENCE [LARGE SCALE GENOMIC DNA]</scope>
    <source>
        <tissue evidence="2">Leaves</tissue>
    </source>
</reference>
<dbReference type="GO" id="GO:0004364">
    <property type="term" value="F:glutathione transferase activity"/>
    <property type="evidence" value="ECO:0007669"/>
    <property type="project" value="UniProtKB-EC"/>
</dbReference>
<dbReference type="InterPro" id="IPR036282">
    <property type="entry name" value="Glutathione-S-Trfase_C_sf"/>
</dbReference>
<gene>
    <name evidence="2" type="primary">GSTL2_1</name>
    <name evidence="2" type="ORF">PIB30_039044</name>
</gene>
<dbReference type="PROSITE" id="PS50404">
    <property type="entry name" value="GST_NTER"/>
    <property type="match status" value="1"/>
</dbReference>
<dbReference type="InterPro" id="IPR044629">
    <property type="entry name" value="GSTL1/2/3"/>
</dbReference>
<feature type="domain" description="GST N-terminal" evidence="1">
    <location>
        <begin position="87"/>
        <end position="168"/>
    </location>
</feature>
<dbReference type="InterPro" id="IPR004045">
    <property type="entry name" value="Glutathione_S-Trfase_N"/>
</dbReference>
<keyword evidence="2" id="KW-0808">Transferase</keyword>
<dbReference type="SUPFAM" id="SSF52833">
    <property type="entry name" value="Thioredoxin-like"/>
    <property type="match status" value="1"/>
</dbReference>
<dbReference type="SUPFAM" id="SSF47616">
    <property type="entry name" value="GST C-terminal domain-like"/>
    <property type="match status" value="1"/>
</dbReference>
<dbReference type="CDD" id="cd03203">
    <property type="entry name" value="GST_C_Lambda"/>
    <property type="match status" value="1"/>
</dbReference>
<dbReference type="EC" id="2.5.1.18" evidence="2"/>
<evidence type="ECO:0000313" key="2">
    <source>
        <dbReference type="EMBL" id="MED6134658.1"/>
    </source>
</evidence>
<dbReference type="Gene3D" id="3.40.30.10">
    <property type="entry name" value="Glutaredoxin"/>
    <property type="match status" value="1"/>
</dbReference>
<evidence type="ECO:0000259" key="1">
    <source>
        <dbReference type="PROSITE" id="PS50404"/>
    </source>
</evidence>
<evidence type="ECO:0000313" key="3">
    <source>
        <dbReference type="Proteomes" id="UP001341840"/>
    </source>
</evidence>